<evidence type="ECO:0000256" key="1">
    <source>
        <dbReference type="SAM" id="MobiDB-lite"/>
    </source>
</evidence>
<name>A0A918UY96_9CAUL</name>
<proteinExistence type="predicted"/>
<sequence>MLVCGNLKAAIATQGGGSVQAMAARKLNDKKPILLGLGVAVIVHGLTGWALWQTKGRFDLPEVRAIEAVMVEMPPVVPPKGADTPDEPVPAQPKPKTITQPHEKPPVSVTPKSSGVPTSAPSPTIVTAPIAPKGEAASAPSTSAPQGTAPGVVTPKAYGGGGTRGALTKALLKRELCQQQRLAGKPMDKDCALEDIAKDAKPLPLQPRETRAAKLCIAEREKDWKRYRDGTGPYPGLRNMIKGNKDCLKDWRD</sequence>
<dbReference type="AlphaFoldDB" id="A0A918UY96"/>
<feature type="transmembrane region" description="Helical" evidence="2">
    <location>
        <begin position="32"/>
        <end position="52"/>
    </location>
</feature>
<organism evidence="3 4">
    <name type="scientific">Asticcacaulis endophyticus</name>
    <dbReference type="NCBI Taxonomy" id="1395890"/>
    <lineage>
        <taxon>Bacteria</taxon>
        <taxon>Pseudomonadati</taxon>
        <taxon>Pseudomonadota</taxon>
        <taxon>Alphaproteobacteria</taxon>
        <taxon>Caulobacterales</taxon>
        <taxon>Caulobacteraceae</taxon>
        <taxon>Asticcacaulis</taxon>
    </lineage>
</organism>
<reference evidence="3" key="2">
    <citation type="submission" date="2020-09" db="EMBL/GenBank/DDBJ databases">
        <authorList>
            <person name="Sun Q."/>
            <person name="Kim S."/>
        </authorList>
    </citation>
    <scope>NUCLEOTIDE SEQUENCE</scope>
    <source>
        <strain evidence="3">KCTC 32296</strain>
    </source>
</reference>
<gene>
    <name evidence="3" type="ORF">GCM10011273_30310</name>
</gene>
<feature type="compositionally biased region" description="Polar residues" evidence="1">
    <location>
        <begin position="110"/>
        <end position="125"/>
    </location>
</feature>
<dbReference type="EMBL" id="BMZB01000005">
    <property type="protein sequence ID" value="GGZ41602.1"/>
    <property type="molecule type" value="Genomic_DNA"/>
</dbReference>
<evidence type="ECO:0000313" key="4">
    <source>
        <dbReference type="Proteomes" id="UP000662572"/>
    </source>
</evidence>
<keyword evidence="4" id="KW-1185">Reference proteome</keyword>
<evidence type="ECO:0000256" key="2">
    <source>
        <dbReference type="SAM" id="Phobius"/>
    </source>
</evidence>
<keyword evidence="2" id="KW-0812">Transmembrane</keyword>
<dbReference type="Proteomes" id="UP000662572">
    <property type="component" value="Unassembled WGS sequence"/>
</dbReference>
<protein>
    <submittedName>
        <fullName evidence="3">Uncharacterized protein</fullName>
    </submittedName>
</protein>
<accession>A0A918UY96</accession>
<keyword evidence="2" id="KW-0472">Membrane</keyword>
<keyword evidence="2" id="KW-1133">Transmembrane helix</keyword>
<feature type="region of interest" description="Disordered" evidence="1">
    <location>
        <begin position="77"/>
        <end position="159"/>
    </location>
</feature>
<evidence type="ECO:0000313" key="3">
    <source>
        <dbReference type="EMBL" id="GGZ41602.1"/>
    </source>
</evidence>
<reference evidence="3" key="1">
    <citation type="journal article" date="2014" name="Int. J. Syst. Evol. Microbiol.">
        <title>Complete genome sequence of Corynebacterium casei LMG S-19264T (=DSM 44701T), isolated from a smear-ripened cheese.</title>
        <authorList>
            <consortium name="US DOE Joint Genome Institute (JGI-PGF)"/>
            <person name="Walter F."/>
            <person name="Albersmeier A."/>
            <person name="Kalinowski J."/>
            <person name="Ruckert C."/>
        </authorList>
    </citation>
    <scope>NUCLEOTIDE SEQUENCE</scope>
    <source>
        <strain evidence="3">KCTC 32296</strain>
    </source>
</reference>
<comment type="caution">
    <text evidence="3">The sequence shown here is derived from an EMBL/GenBank/DDBJ whole genome shotgun (WGS) entry which is preliminary data.</text>
</comment>